<evidence type="ECO:0000256" key="6">
    <source>
        <dbReference type="SAM" id="Phobius"/>
    </source>
</evidence>
<dbReference type="InterPro" id="IPR050469">
    <property type="entry name" value="Diguanylate_Cyclase"/>
</dbReference>
<feature type="transmembrane region" description="Helical" evidence="6">
    <location>
        <begin position="103"/>
        <end position="123"/>
    </location>
</feature>
<dbReference type="Pfam" id="PF00990">
    <property type="entry name" value="GGDEF"/>
    <property type="match status" value="1"/>
</dbReference>
<dbReference type="SUPFAM" id="SSF55073">
    <property type="entry name" value="Nucleotide cyclase"/>
    <property type="match status" value="1"/>
</dbReference>
<dbReference type="GO" id="GO:1902201">
    <property type="term" value="P:negative regulation of bacterial-type flagellum-dependent cell motility"/>
    <property type="evidence" value="ECO:0007669"/>
    <property type="project" value="TreeGrafter"/>
</dbReference>
<accession>A0A919XNR5</accession>
<gene>
    <name evidence="8" type="ORF">J41TS12_12830</name>
</gene>
<feature type="domain" description="GGDEF" evidence="7">
    <location>
        <begin position="226"/>
        <end position="354"/>
    </location>
</feature>
<evidence type="ECO:0000256" key="3">
    <source>
        <dbReference type="ARBA" id="ARBA00022692"/>
    </source>
</evidence>
<dbReference type="Gene3D" id="3.30.70.270">
    <property type="match status" value="1"/>
</dbReference>
<dbReference type="FunFam" id="3.30.70.270:FF:000001">
    <property type="entry name" value="Diguanylate cyclase domain protein"/>
    <property type="match status" value="1"/>
</dbReference>
<proteinExistence type="predicted"/>
<feature type="transmembrane region" description="Helical" evidence="6">
    <location>
        <begin position="70"/>
        <end position="97"/>
    </location>
</feature>
<dbReference type="InterPro" id="IPR011620">
    <property type="entry name" value="Sig_transdc_His_kinase_LytS_TM"/>
</dbReference>
<keyword evidence="2" id="KW-1003">Cell membrane</keyword>
<comment type="subcellular location">
    <subcellularLocation>
        <location evidence="1">Cell membrane</location>
        <topology evidence="1">Multi-pass membrane protein</topology>
    </subcellularLocation>
</comment>
<dbReference type="InterPro" id="IPR029787">
    <property type="entry name" value="Nucleotide_cyclase"/>
</dbReference>
<dbReference type="GO" id="GO:0043709">
    <property type="term" value="P:cell adhesion involved in single-species biofilm formation"/>
    <property type="evidence" value="ECO:0007669"/>
    <property type="project" value="TreeGrafter"/>
</dbReference>
<feature type="transmembrane region" description="Helical" evidence="6">
    <location>
        <begin position="38"/>
        <end position="58"/>
    </location>
</feature>
<dbReference type="GO" id="GO:0000155">
    <property type="term" value="F:phosphorelay sensor kinase activity"/>
    <property type="evidence" value="ECO:0007669"/>
    <property type="project" value="InterPro"/>
</dbReference>
<dbReference type="InterPro" id="IPR000160">
    <property type="entry name" value="GGDEF_dom"/>
</dbReference>
<evidence type="ECO:0000256" key="2">
    <source>
        <dbReference type="ARBA" id="ARBA00022475"/>
    </source>
</evidence>
<dbReference type="PANTHER" id="PTHR45138">
    <property type="entry name" value="REGULATORY COMPONENTS OF SENSORY TRANSDUCTION SYSTEM"/>
    <property type="match status" value="1"/>
</dbReference>
<dbReference type="GO" id="GO:0071555">
    <property type="term" value="P:cell wall organization"/>
    <property type="evidence" value="ECO:0007669"/>
    <property type="project" value="InterPro"/>
</dbReference>
<dbReference type="PROSITE" id="PS50887">
    <property type="entry name" value="GGDEF"/>
    <property type="match status" value="1"/>
</dbReference>
<feature type="transmembrane region" description="Helical" evidence="6">
    <location>
        <begin position="5"/>
        <end position="26"/>
    </location>
</feature>
<evidence type="ECO:0000256" key="5">
    <source>
        <dbReference type="ARBA" id="ARBA00023136"/>
    </source>
</evidence>
<dbReference type="EMBL" id="BORR01000004">
    <property type="protein sequence ID" value="GIO36422.1"/>
    <property type="molecule type" value="Genomic_DNA"/>
</dbReference>
<dbReference type="AlphaFoldDB" id="A0A919XNR5"/>
<dbReference type="InterPro" id="IPR043128">
    <property type="entry name" value="Rev_trsase/Diguanyl_cyclase"/>
</dbReference>
<protein>
    <submittedName>
        <fullName evidence="8">GGDEF domain-containing protein</fullName>
    </submittedName>
</protein>
<keyword evidence="4 6" id="KW-1133">Transmembrane helix</keyword>
<feature type="transmembrane region" description="Helical" evidence="6">
    <location>
        <begin position="159"/>
        <end position="182"/>
    </location>
</feature>
<reference evidence="8 9" key="1">
    <citation type="submission" date="2021-03" db="EMBL/GenBank/DDBJ databases">
        <title>Antimicrobial resistance genes in bacteria isolated from Japanese honey, and their potential for conferring macrolide and lincosamide resistance in the American foulbrood pathogen Paenibacillus larvae.</title>
        <authorList>
            <person name="Okamoto M."/>
            <person name="Kumagai M."/>
            <person name="Kanamori H."/>
            <person name="Takamatsu D."/>
        </authorList>
    </citation>
    <scope>NUCLEOTIDE SEQUENCE [LARGE SCALE GENOMIC DNA]</scope>
    <source>
        <strain evidence="8 9">J41TS12</strain>
    </source>
</reference>
<dbReference type="GO" id="GO:0005886">
    <property type="term" value="C:plasma membrane"/>
    <property type="evidence" value="ECO:0007669"/>
    <property type="project" value="UniProtKB-SubCell"/>
</dbReference>
<dbReference type="RefSeq" id="WP_212938792.1">
    <property type="nucleotide sequence ID" value="NZ_BORR01000004.1"/>
</dbReference>
<dbReference type="Proteomes" id="UP000681162">
    <property type="component" value="Unassembled WGS sequence"/>
</dbReference>
<evidence type="ECO:0000313" key="9">
    <source>
        <dbReference type="Proteomes" id="UP000681162"/>
    </source>
</evidence>
<dbReference type="NCBIfam" id="TIGR00254">
    <property type="entry name" value="GGDEF"/>
    <property type="match status" value="1"/>
</dbReference>
<sequence length="354" mass="40224">MLESLVYNFTILTTFLFFGNIVWGIWQQKYPKKEWGTKVLLGFILGVFGIILMYSGFYSGQTAYVDFRQLPILVSVYMGGWLSGLICAVLILIYRLFFLNGLHLASILGAANILLTFLISILLIQRRKLSFPRWVWALACSACSSVILIYIIFQDNLWITVGLFTPLYLISGLFTYMMLQYLRKSDDSLRIMREAAHRDFLTGLSNLRAFEFMMEQKILSSRRYNTPFSLLMIDIDHFKKVNDTYGHSAGDAVLAQLADVLRDTFRPGDHIARKGGEEFAVIVDNCAADKIFGIAERLRHNVESNPFLLPDGSELKMTISAGSATYPDVAEYDLIDQADQALYRAKSEGRNRVC</sequence>
<keyword evidence="3 6" id="KW-0812">Transmembrane</keyword>
<feature type="transmembrane region" description="Helical" evidence="6">
    <location>
        <begin position="135"/>
        <end position="153"/>
    </location>
</feature>
<dbReference type="PANTHER" id="PTHR45138:SF9">
    <property type="entry name" value="DIGUANYLATE CYCLASE DGCM-RELATED"/>
    <property type="match status" value="1"/>
</dbReference>
<organism evidence="8 9">
    <name type="scientific">Paenibacillus antibioticophila</name>
    <dbReference type="NCBI Taxonomy" id="1274374"/>
    <lineage>
        <taxon>Bacteria</taxon>
        <taxon>Bacillati</taxon>
        <taxon>Bacillota</taxon>
        <taxon>Bacilli</taxon>
        <taxon>Bacillales</taxon>
        <taxon>Paenibacillaceae</taxon>
        <taxon>Paenibacillus</taxon>
    </lineage>
</organism>
<evidence type="ECO:0000256" key="1">
    <source>
        <dbReference type="ARBA" id="ARBA00004651"/>
    </source>
</evidence>
<dbReference type="Pfam" id="PF07694">
    <property type="entry name" value="5TM-5TMR_LYT"/>
    <property type="match status" value="1"/>
</dbReference>
<comment type="caution">
    <text evidence="8">The sequence shown here is derived from an EMBL/GenBank/DDBJ whole genome shotgun (WGS) entry which is preliminary data.</text>
</comment>
<evidence type="ECO:0000313" key="8">
    <source>
        <dbReference type="EMBL" id="GIO36422.1"/>
    </source>
</evidence>
<dbReference type="CDD" id="cd01949">
    <property type="entry name" value="GGDEF"/>
    <property type="match status" value="1"/>
</dbReference>
<name>A0A919XNR5_9BACL</name>
<dbReference type="GO" id="GO:0052621">
    <property type="term" value="F:diguanylate cyclase activity"/>
    <property type="evidence" value="ECO:0007669"/>
    <property type="project" value="TreeGrafter"/>
</dbReference>
<evidence type="ECO:0000259" key="7">
    <source>
        <dbReference type="PROSITE" id="PS50887"/>
    </source>
</evidence>
<keyword evidence="9" id="KW-1185">Reference proteome</keyword>
<evidence type="ECO:0000256" key="4">
    <source>
        <dbReference type="ARBA" id="ARBA00022989"/>
    </source>
</evidence>
<dbReference type="SMART" id="SM00267">
    <property type="entry name" value="GGDEF"/>
    <property type="match status" value="1"/>
</dbReference>
<keyword evidence="5 6" id="KW-0472">Membrane</keyword>